<gene>
    <name evidence="4" type="ORF">GCM10010276_88850</name>
</gene>
<dbReference type="SUPFAM" id="SSF48452">
    <property type="entry name" value="TPR-like"/>
    <property type="match status" value="1"/>
</dbReference>
<keyword evidence="5" id="KW-1185">Reference proteome</keyword>
<accession>A0ABN3NKB7</accession>
<dbReference type="InterPro" id="IPR027417">
    <property type="entry name" value="P-loop_NTPase"/>
</dbReference>
<feature type="repeat" description="TPR" evidence="3">
    <location>
        <begin position="616"/>
        <end position="649"/>
    </location>
</feature>
<feature type="repeat" description="TPR" evidence="3">
    <location>
        <begin position="752"/>
        <end position="785"/>
    </location>
</feature>
<dbReference type="PROSITE" id="PS50005">
    <property type="entry name" value="TPR"/>
    <property type="match status" value="7"/>
</dbReference>
<dbReference type="InterPro" id="IPR050498">
    <property type="entry name" value="Ycf3"/>
</dbReference>
<dbReference type="PROSITE" id="PS50293">
    <property type="entry name" value="TPR_REGION"/>
    <property type="match status" value="2"/>
</dbReference>
<feature type="repeat" description="TPR" evidence="3">
    <location>
        <begin position="650"/>
        <end position="683"/>
    </location>
</feature>
<dbReference type="RefSeq" id="WP_344407038.1">
    <property type="nucleotide sequence ID" value="NZ_BAAASG010000040.1"/>
</dbReference>
<dbReference type="InterPro" id="IPR011990">
    <property type="entry name" value="TPR-like_helical_dom_sf"/>
</dbReference>
<evidence type="ECO:0000256" key="3">
    <source>
        <dbReference type="PROSITE-ProRule" id="PRU00339"/>
    </source>
</evidence>
<evidence type="ECO:0000256" key="2">
    <source>
        <dbReference type="ARBA" id="ARBA00022803"/>
    </source>
</evidence>
<dbReference type="SUPFAM" id="SSF52540">
    <property type="entry name" value="P-loop containing nucleoside triphosphate hydrolases"/>
    <property type="match status" value="1"/>
</dbReference>
<feature type="repeat" description="TPR" evidence="3">
    <location>
        <begin position="582"/>
        <end position="615"/>
    </location>
</feature>
<reference evidence="4 5" key="1">
    <citation type="journal article" date="2019" name="Int. J. Syst. Evol. Microbiol.">
        <title>The Global Catalogue of Microorganisms (GCM) 10K type strain sequencing project: providing services to taxonomists for standard genome sequencing and annotation.</title>
        <authorList>
            <consortium name="The Broad Institute Genomics Platform"/>
            <consortium name="The Broad Institute Genome Sequencing Center for Infectious Disease"/>
            <person name="Wu L."/>
            <person name="Ma J."/>
        </authorList>
    </citation>
    <scope>NUCLEOTIDE SEQUENCE [LARGE SCALE GENOMIC DNA]</scope>
    <source>
        <strain evidence="4 5">JCM 4395</strain>
    </source>
</reference>
<dbReference type="PANTHER" id="PTHR44858:SF1">
    <property type="entry name" value="UDP-N-ACETYLGLUCOSAMINE--PEPTIDE N-ACETYLGLUCOSAMINYLTRANSFERASE SPINDLY-RELATED"/>
    <property type="match status" value="1"/>
</dbReference>
<evidence type="ECO:0000313" key="4">
    <source>
        <dbReference type="EMBL" id="GAA2523913.1"/>
    </source>
</evidence>
<protein>
    <submittedName>
        <fullName evidence="4">Tetratricopeptide repeat protein</fullName>
    </submittedName>
</protein>
<dbReference type="Pfam" id="PF13181">
    <property type="entry name" value="TPR_8"/>
    <property type="match status" value="2"/>
</dbReference>
<feature type="repeat" description="TPR" evidence="3">
    <location>
        <begin position="820"/>
        <end position="853"/>
    </location>
</feature>
<evidence type="ECO:0000256" key="1">
    <source>
        <dbReference type="ARBA" id="ARBA00022737"/>
    </source>
</evidence>
<dbReference type="Pfam" id="PF00515">
    <property type="entry name" value="TPR_1"/>
    <property type="match status" value="1"/>
</dbReference>
<dbReference type="InterPro" id="IPR019734">
    <property type="entry name" value="TPR_rpt"/>
</dbReference>
<sequence>MSEQRPSRQEVIRRRRRTGFVGRRNELGIFRDNFTRNLEEETYQFIFHVHGNAGVGKTSLIRQWETVARELGAVSTYVDDDVHSALEAMEAVSTQLGKQGLALKGFDKALATYRQRLHEAETAPGGQVSAETTTPGQAVSVSSTVAAQVGLAGLSLLPGVGVFTAAVNPQQIAQGADRLRAMLSIRLRNHDDVRLVMSPVQVLTPLFLEDLAEVARRRPWVVLFFDVYERTGPVLDTWLRDVLVTTEYGELPVNVQVVLSGQGRLDARCWGDWLDLIAEVPLEVFTDTEARQLMAAKGITDERVIEVVLRLSGRLPVLVDTLAQRRPHSPDAVGDPSGTAVERFLKWETDPHRRTAALACALPLQLDEDIYRAAVPEAAADQYPWLRALPFVTGQGGRCRYHDVVRAPMLRLQRAQSPAQWQTQQTRLADTFQQWRHSLEATLAPEDRWDDGQWREHRLAETYHRLCANPNQALPDALLELVRACAYHPAALRRWAQIVTQAGLDAASDKLTEWGQRLETATEDDTVGSIPALTVLLTATELSTAGQAFARAIRGREHRNADNFDAALTDYTTALALDADLARAHSGRGRTYFEMGRYGEALVDLTRAIELNPNDSGDIALRGQTYGYVGQYEEALTDLTRAIELNPQYDWALTGRGEIYRSTGRYDDALTDFARALELNPDDTWILAERGYTYWLMSRFEDALIDLTRALEIDSTYVWALTNRGTTQLLMGRHEGALTDLTRAIELNPTYTLPITQRGTTYRDMGRYDDALIDFTRAVDLDPTNDRHFAARGHLYRLLGRQEDALTDLAHAIELNPANAWATAQRGDIYRLMERYDDALADFSRAAELDPQYLASRGETYRLMERWDDASRDIEQALEADPSSLQARFEAAMLLSMTEETDRARQQWEEFDRLLETSAESSTVKTTGLFVARCALADWGRADTLLAAWLTSNPDEVSVAETLLCLNSLARSPHADAARLETYLTQLSRPSRNSSAVTSAVSTGTVA</sequence>
<proteinExistence type="predicted"/>
<keyword evidence="1" id="KW-0677">Repeat</keyword>
<evidence type="ECO:0000313" key="5">
    <source>
        <dbReference type="Proteomes" id="UP001501777"/>
    </source>
</evidence>
<dbReference type="Proteomes" id="UP001501777">
    <property type="component" value="Unassembled WGS sequence"/>
</dbReference>
<comment type="caution">
    <text evidence="4">The sequence shown here is derived from an EMBL/GenBank/DDBJ whole genome shotgun (WGS) entry which is preliminary data.</text>
</comment>
<dbReference type="PANTHER" id="PTHR44858">
    <property type="entry name" value="TETRATRICOPEPTIDE REPEAT PROTEIN 6"/>
    <property type="match status" value="1"/>
</dbReference>
<name>A0ABN3NKB7_STRLO</name>
<keyword evidence="2 3" id="KW-0802">TPR repeat</keyword>
<dbReference type="Gene3D" id="1.25.40.10">
    <property type="entry name" value="Tetratricopeptide repeat domain"/>
    <property type="match status" value="5"/>
</dbReference>
<dbReference type="Pfam" id="PF13432">
    <property type="entry name" value="TPR_16"/>
    <property type="match status" value="3"/>
</dbReference>
<feature type="repeat" description="TPR" evidence="3">
    <location>
        <begin position="718"/>
        <end position="751"/>
    </location>
</feature>
<dbReference type="EMBL" id="BAAASG010000040">
    <property type="protein sequence ID" value="GAA2523913.1"/>
    <property type="molecule type" value="Genomic_DNA"/>
</dbReference>
<dbReference type="SMART" id="SM00028">
    <property type="entry name" value="TPR"/>
    <property type="match status" value="10"/>
</dbReference>
<feature type="repeat" description="TPR" evidence="3">
    <location>
        <begin position="786"/>
        <end position="819"/>
    </location>
</feature>
<organism evidence="4 5">
    <name type="scientific">Streptomyces longisporus</name>
    <dbReference type="NCBI Taxonomy" id="1948"/>
    <lineage>
        <taxon>Bacteria</taxon>
        <taxon>Bacillati</taxon>
        <taxon>Actinomycetota</taxon>
        <taxon>Actinomycetes</taxon>
        <taxon>Kitasatosporales</taxon>
        <taxon>Streptomycetaceae</taxon>
        <taxon>Streptomyces</taxon>
    </lineage>
</organism>